<dbReference type="eggNOG" id="arCOG10617">
    <property type="taxonomic scope" value="Archaea"/>
</dbReference>
<gene>
    <name evidence="2" type="ordered locus">Desmu_0851</name>
</gene>
<dbReference type="KEGG" id="dmu:Desmu_0851"/>
<reference evidence="3" key="1">
    <citation type="submission" date="2010-11" db="EMBL/GenBank/DDBJ databases">
        <title>The complete genome of Desulfurococcus mucosus DSM 2162.</title>
        <authorList>
            <consortium name="US DOE Joint Genome Institute (JGI-PGF)"/>
            <person name="Lucas S."/>
            <person name="Copeland A."/>
            <person name="Lapidus A."/>
            <person name="Bruce D."/>
            <person name="Goodwin L."/>
            <person name="Pitluck S."/>
            <person name="Kyrpides N."/>
            <person name="Mavromatis K."/>
            <person name="Pagani I."/>
            <person name="Ivanova N."/>
            <person name="Ovchinnikova G."/>
            <person name="Chertkov O."/>
            <person name="Held B."/>
            <person name="Brettin T."/>
            <person name="Detter J.C."/>
            <person name="Tapia R."/>
            <person name="Han C."/>
            <person name="Land M."/>
            <person name="Hauser L."/>
            <person name="Markowitz V."/>
            <person name="Cheng J.-F."/>
            <person name="Hugenholtz P."/>
            <person name="Woyke T."/>
            <person name="Wu D."/>
            <person name="Wirth R."/>
            <person name="Bilek Y."/>
            <person name="Hader T."/>
            <person name="Klenk H.-P."/>
            <person name="Eisen J.A."/>
        </authorList>
    </citation>
    <scope>NUCLEOTIDE SEQUENCE [LARGE SCALE GENOMIC DNA]</scope>
    <source>
        <strain evidence="3">ATCC 35584 / DSM 2162 / JCM 9187 / O7/1</strain>
    </source>
</reference>
<evidence type="ECO:0000256" key="1">
    <source>
        <dbReference type="SAM" id="MobiDB-lite"/>
    </source>
</evidence>
<feature type="compositionally biased region" description="Pro residues" evidence="1">
    <location>
        <begin position="161"/>
        <end position="180"/>
    </location>
</feature>
<evidence type="ECO:0000313" key="3">
    <source>
        <dbReference type="Proteomes" id="UP000001068"/>
    </source>
</evidence>
<reference evidence="2 3" key="2">
    <citation type="journal article" date="2011" name="Stand. Genomic Sci.">
        <title>Complete genome sequence of Desulfurococcus mucosus type strain (O7/1).</title>
        <authorList>
            <person name="Wirth R."/>
            <person name="Chertkov O."/>
            <person name="Held B."/>
            <person name="Lapidus A."/>
            <person name="Nolan M."/>
            <person name="Lucas S."/>
            <person name="Hammon N."/>
            <person name="Deshpande S."/>
            <person name="Cheng J.F."/>
            <person name="Tapia R."/>
            <person name="Han C."/>
            <person name="Goodwin L."/>
            <person name="Pitluck S."/>
            <person name="Liolios K."/>
            <person name="Ioanna P."/>
            <person name="Ivanova N."/>
            <person name="Mavromatis K."/>
            <person name="Mikhailova N."/>
            <person name="Pati A."/>
            <person name="Chen A."/>
            <person name="Palaniappan K."/>
            <person name="Land M."/>
            <person name="Hauser L."/>
            <person name="Chang Y.J."/>
            <person name="Jeffries C.D."/>
            <person name="Bilek Y."/>
            <person name="Hader T."/>
            <person name="Rohde M."/>
            <person name="Spring S."/>
            <person name="Sikorski J."/>
            <person name="Goker M."/>
            <person name="Woyke T."/>
            <person name="Bristow J."/>
            <person name="Eisen J.A."/>
            <person name="Markowitz V."/>
            <person name="Hugenholtz P."/>
            <person name="Kyrpides N.C."/>
            <person name="Klenk H.P."/>
        </authorList>
    </citation>
    <scope>NUCLEOTIDE SEQUENCE [LARGE SCALE GENOMIC DNA]</scope>
    <source>
        <strain evidence="3">ATCC 35584 / DSM 2162 / JCM 9187 / O7/1</strain>
    </source>
</reference>
<feature type="compositionally biased region" description="Low complexity" evidence="1">
    <location>
        <begin position="148"/>
        <end position="160"/>
    </location>
</feature>
<dbReference type="EMBL" id="CP002363">
    <property type="protein sequence ID" value="ADV65155.1"/>
    <property type="molecule type" value="Genomic_DNA"/>
</dbReference>
<dbReference type="GeneID" id="10153548"/>
<proteinExistence type="predicted"/>
<organism evidence="2 3">
    <name type="scientific">Desulfurococcus mucosus (strain ATCC 35584 / DSM 2162 / JCM 9187 / O7/1)</name>
    <dbReference type="NCBI Taxonomy" id="765177"/>
    <lineage>
        <taxon>Archaea</taxon>
        <taxon>Thermoproteota</taxon>
        <taxon>Thermoprotei</taxon>
        <taxon>Desulfurococcales</taxon>
        <taxon>Desulfurococcaceae</taxon>
        <taxon>Desulfurococcus</taxon>
    </lineage>
</organism>
<feature type="region of interest" description="Disordered" evidence="1">
    <location>
        <begin position="137"/>
        <end position="191"/>
    </location>
</feature>
<name>E8R9H9_DESM0</name>
<accession>E8R9H9</accession>
<sequence length="313" mass="34161">MATSGFEKVIIRPIDKELAYALLYDIVTLASNMKGLVVAGRGPAANEVSVIWSDRGLFGGGARVTLRIRSEVKTDDSLAMLFESDVFKARIEYRLVPVFYALHISVRASCEGGNLALCSRFLDSFVKGLEEALKKPIQPMIKPPKPAPQAAKPVEAVVKPPEAPKPAAPPAPQPPPPPRQVQPEKPAPQEKEAVDVTKLFDEVSVAMMLLNSDLVAAGEMTPPWEINNLLSKAREKKGVLSQYRMGMISVKDRDETTDLVIFVNRNGDPLGFFGKLEGNIVKGLSNDIASVEKTLTSKEVSYRIWGVKQLVVS</sequence>
<dbReference type="Proteomes" id="UP000001068">
    <property type="component" value="Chromosome"/>
</dbReference>
<dbReference type="AlphaFoldDB" id="E8R9H9"/>
<dbReference type="OrthoDB" id="379854at2157"/>
<evidence type="ECO:0000313" key="2">
    <source>
        <dbReference type="EMBL" id="ADV65155.1"/>
    </source>
</evidence>
<dbReference type="RefSeq" id="WP_013562377.1">
    <property type="nucleotide sequence ID" value="NC_014961.1"/>
</dbReference>
<keyword evidence="3" id="KW-1185">Reference proteome</keyword>
<protein>
    <submittedName>
        <fullName evidence="2">Uncharacterized protein</fullName>
    </submittedName>
</protein>
<dbReference type="HOGENOM" id="CLU_873207_0_0_2"/>